<dbReference type="Pfam" id="PF00021">
    <property type="entry name" value="UPAR_LY6"/>
    <property type="match status" value="1"/>
</dbReference>
<keyword evidence="8" id="KW-0449">Lipoprotein</keyword>
<dbReference type="Proteomes" id="UP000694910">
    <property type="component" value="Unplaced"/>
</dbReference>
<keyword evidence="3" id="KW-0336">GPI-anchor</keyword>
<evidence type="ECO:0000256" key="7">
    <source>
        <dbReference type="ARBA" id="ARBA00023180"/>
    </source>
</evidence>
<accession>A0ABM1DLQ7</accession>
<evidence type="ECO:0000256" key="6">
    <source>
        <dbReference type="ARBA" id="ARBA00023157"/>
    </source>
</evidence>
<keyword evidence="10" id="KW-1185">Reference proteome</keyword>
<dbReference type="InterPro" id="IPR045860">
    <property type="entry name" value="Snake_toxin-like_sf"/>
</dbReference>
<dbReference type="InterPro" id="IPR051445">
    <property type="entry name" value="LY6H/LY6L_nAChR_modulators"/>
</dbReference>
<organism evidence="10 11">
    <name type="scientific">Ceratotherium simum simum</name>
    <name type="common">Southern white rhinoceros</name>
    <dbReference type="NCBI Taxonomy" id="73337"/>
    <lineage>
        <taxon>Eukaryota</taxon>
        <taxon>Metazoa</taxon>
        <taxon>Chordata</taxon>
        <taxon>Craniata</taxon>
        <taxon>Vertebrata</taxon>
        <taxon>Euteleostomi</taxon>
        <taxon>Mammalia</taxon>
        <taxon>Eutheria</taxon>
        <taxon>Laurasiatheria</taxon>
        <taxon>Perissodactyla</taxon>
        <taxon>Rhinocerotidae</taxon>
        <taxon>Ceratotherium</taxon>
    </lineage>
</organism>
<gene>
    <name evidence="11" type="primary">LOC106803991</name>
</gene>
<protein>
    <submittedName>
        <fullName evidence="11">Lymphocyte antigen 6H-like</fullName>
    </submittedName>
</protein>
<sequence>MEGQGSGRGGGILNLEHPKEPAGIVPSAGAMKGIHLVLLAVLLCSEHALSLQCYNCTDIQNVSKCQTNTSCETTPSVCYQGSMILTAASGETLTVLPKGCASSCEEASQFLQQTAETNNLSGGVQLKVEHVHCCKEDLCNGVALVGRSLWALAGGLLLSLGPALLWTLL</sequence>
<evidence type="ECO:0000256" key="1">
    <source>
        <dbReference type="ARBA" id="ARBA00004609"/>
    </source>
</evidence>
<dbReference type="PANTHER" id="PTHR32217:SF5">
    <property type="entry name" value="LYMPHOCYTE ANTIGEN 6H"/>
    <property type="match status" value="1"/>
</dbReference>
<evidence type="ECO:0000256" key="5">
    <source>
        <dbReference type="ARBA" id="ARBA00023136"/>
    </source>
</evidence>
<dbReference type="Gene3D" id="2.10.60.10">
    <property type="entry name" value="CD59"/>
    <property type="match status" value="1"/>
</dbReference>
<dbReference type="SUPFAM" id="SSF57302">
    <property type="entry name" value="Snake toxin-like"/>
    <property type="match status" value="1"/>
</dbReference>
<name>A0ABM1DLQ7_CERSS</name>
<proteinExistence type="predicted"/>
<dbReference type="GeneID" id="106803991"/>
<evidence type="ECO:0000313" key="10">
    <source>
        <dbReference type="Proteomes" id="UP000694910"/>
    </source>
</evidence>
<dbReference type="PANTHER" id="PTHR32217">
    <property type="entry name" value="LYMPHOCYTE ANTIGEN 6H"/>
    <property type="match status" value="1"/>
</dbReference>
<evidence type="ECO:0000256" key="2">
    <source>
        <dbReference type="ARBA" id="ARBA00022475"/>
    </source>
</evidence>
<keyword evidence="6" id="KW-1015">Disulfide bond</keyword>
<dbReference type="InterPro" id="IPR016054">
    <property type="entry name" value="LY6_UPA_recep-like"/>
</dbReference>
<keyword evidence="5" id="KW-0472">Membrane</keyword>
<reference evidence="11" key="1">
    <citation type="submission" date="2025-08" db="UniProtKB">
        <authorList>
            <consortium name="RefSeq"/>
        </authorList>
    </citation>
    <scope>IDENTIFICATION</scope>
</reference>
<evidence type="ECO:0000256" key="3">
    <source>
        <dbReference type="ARBA" id="ARBA00022622"/>
    </source>
</evidence>
<dbReference type="PROSITE" id="PS00983">
    <property type="entry name" value="LY6_UPAR"/>
    <property type="match status" value="1"/>
</dbReference>
<evidence type="ECO:0000259" key="9">
    <source>
        <dbReference type="Pfam" id="PF00021"/>
    </source>
</evidence>
<evidence type="ECO:0000256" key="4">
    <source>
        <dbReference type="ARBA" id="ARBA00022729"/>
    </source>
</evidence>
<dbReference type="InterPro" id="IPR018363">
    <property type="entry name" value="CD59_antigen_CS"/>
</dbReference>
<feature type="domain" description="UPAR/Ly6" evidence="9">
    <location>
        <begin position="50"/>
        <end position="141"/>
    </location>
</feature>
<keyword evidence="7" id="KW-0325">Glycoprotein</keyword>
<keyword evidence="4" id="KW-0732">Signal</keyword>
<comment type="subcellular location">
    <subcellularLocation>
        <location evidence="1">Cell membrane</location>
        <topology evidence="1">Lipid-anchor</topology>
        <topology evidence="1">GPI-anchor</topology>
    </subcellularLocation>
</comment>
<keyword evidence="2" id="KW-1003">Cell membrane</keyword>
<dbReference type="RefSeq" id="XP_014652738.1">
    <property type="nucleotide sequence ID" value="XM_014797252.1"/>
</dbReference>
<evidence type="ECO:0000256" key="8">
    <source>
        <dbReference type="ARBA" id="ARBA00023288"/>
    </source>
</evidence>
<evidence type="ECO:0000313" key="11">
    <source>
        <dbReference type="RefSeq" id="XP_014652738.1"/>
    </source>
</evidence>